<dbReference type="PROSITE" id="PS01359">
    <property type="entry name" value="ZF_PHD_1"/>
    <property type="match status" value="1"/>
</dbReference>
<dbReference type="GO" id="GO:0008270">
    <property type="term" value="F:zinc ion binding"/>
    <property type="evidence" value="ECO:0007669"/>
    <property type="project" value="UniProtKB-KW"/>
</dbReference>
<proteinExistence type="predicted"/>
<evidence type="ECO:0000313" key="4">
    <source>
        <dbReference type="EMBL" id="KAJ8256969.1"/>
    </source>
</evidence>
<evidence type="ECO:0000256" key="3">
    <source>
        <dbReference type="ARBA" id="ARBA00022833"/>
    </source>
</evidence>
<dbReference type="SUPFAM" id="SSF57903">
    <property type="entry name" value="FYVE/PHD zinc finger"/>
    <property type="match status" value="1"/>
</dbReference>
<evidence type="ECO:0008006" key="6">
    <source>
        <dbReference type="Google" id="ProtNLM"/>
    </source>
</evidence>
<evidence type="ECO:0000256" key="2">
    <source>
        <dbReference type="ARBA" id="ARBA00022771"/>
    </source>
</evidence>
<reference evidence="4" key="1">
    <citation type="journal article" date="2023" name="Science">
        <title>Genome structures resolve the early diversification of teleost fishes.</title>
        <authorList>
            <person name="Parey E."/>
            <person name="Louis A."/>
            <person name="Montfort J."/>
            <person name="Bouchez O."/>
            <person name="Roques C."/>
            <person name="Iampietro C."/>
            <person name="Lluch J."/>
            <person name="Castinel A."/>
            <person name="Donnadieu C."/>
            <person name="Desvignes T."/>
            <person name="Floi Bucao C."/>
            <person name="Jouanno E."/>
            <person name="Wen M."/>
            <person name="Mejri S."/>
            <person name="Dirks R."/>
            <person name="Jansen H."/>
            <person name="Henkel C."/>
            <person name="Chen W.J."/>
            <person name="Zahm M."/>
            <person name="Cabau C."/>
            <person name="Klopp C."/>
            <person name="Thompson A.W."/>
            <person name="Robinson-Rechavi M."/>
            <person name="Braasch I."/>
            <person name="Lecointre G."/>
            <person name="Bobe J."/>
            <person name="Postlethwait J.H."/>
            <person name="Berthelot C."/>
            <person name="Roest Crollius H."/>
            <person name="Guiguen Y."/>
        </authorList>
    </citation>
    <scope>NUCLEOTIDE SEQUENCE</scope>
    <source>
        <strain evidence="4">Concon-B</strain>
    </source>
</reference>
<keyword evidence="5" id="KW-1185">Reference proteome</keyword>
<comment type="caution">
    <text evidence="4">The sequence shown here is derived from an EMBL/GenBank/DDBJ whole genome shotgun (WGS) entry which is preliminary data.</text>
</comment>
<dbReference type="InterPro" id="IPR013083">
    <property type="entry name" value="Znf_RING/FYVE/PHD"/>
</dbReference>
<dbReference type="InterPro" id="IPR011011">
    <property type="entry name" value="Znf_FYVE_PHD"/>
</dbReference>
<gene>
    <name evidence="4" type="ORF">COCON_G00191210</name>
</gene>
<keyword evidence="1" id="KW-0479">Metal-binding</keyword>
<evidence type="ECO:0000256" key="1">
    <source>
        <dbReference type="ARBA" id="ARBA00022723"/>
    </source>
</evidence>
<organism evidence="4 5">
    <name type="scientific">Conger conger</name>
    <name type="common">Conger eel</name>
    <name type="synonym">Muraena conger</name>
    <dbReference type="NCBI Taxonomy" id="82655"/>
    <lineage>
        <taxon>Eukaryota</taxon>
        <taxon>Metazoa</taxon>
        <taxon>Chordata</taxon>
        <taxon>Craniata</taxon>
        <taxon>Vertebrata</taxon>
        <taxon>Euteleostomi</taxon>
        <taxon>Actinopterygii</taxon>
        <taxon>Neopterygii</taxon>
        <taxon>Teleostei</taxon>
        <taxon>Anguilliformes</taxon>
        <taxon>Congridae</taxon>
        <taxon>Conger</taxon>
    </lineage>
</organism>
<dbReference type="EMBL" id="JAFJMO010000014">
    <property type="protein sequence ID" value="KAJ8256969.1"/>
    <property type="molecule type" value="Genomic_DNA"/>
</dbReference>
<dbReference type="OrthoDB" id="8960539at2759"/>
<dbReference type="Proteomes" id="UP001152803">
    <property type="component" value="Unassembled WGS sequence"/>
</dbReference>
<accession>A0A9Q1HRZ5</accession>
<protein>
    <recommendedName>
        <fullName evidence="6">PHD-type domain-containing protein</fullName>
    </recommendedName>
</protein>
<evidence type="ECO:0000313" key="5">
    <source>
        <dbReference type="Proteomes" id="UP001152803"/>
    </source>
</evidence>
<sequence>MVPGRIPPSSMNFTSDGHFAYVQGKGKGKGPKPNPKKEEEEPCTICHRAYGDRDNPKTAEEWLSCAVCSHWYHETCAEDNDVIDYGGSLTCEDC</sequence>
<dbReference type="InterPro" id="IPR019786">
    <property type="entry name" value="Zinc_finger_PHD-type_CS"/>
</dbReference>
<dbReference type="Gene3D" id="3.30.40.10">
    <property type="entry name" value="Zinc/RING finger domain, C3HC4 (zinc finger)"/>
    <property type="match status" value="1"/>
</dbReference>
<keyword evidence="3" id="KW-0862">Zinc</keyword>
<dbReference type="AlphaFoldDB" id="A0A9Q1HRZ5"/>
<name>A0A9Q1HRZ5_CONCO</name>
<keyword evidence="2" id="KW-0863">Zinc-finger</keyword>